<evidence type="ECO:0000256" key="2">
    <source>
        <dbReference type="SAM" id="Phobius"/>
    </source>
</evidence>
<keyword evidence="2" id="KW-1133">Transmembrane helix</keyword>
<feature type="region of interest" description="Disordered" evidence="1">
    <location>
        <begin position="1"/>
        <end position="25"/>
    </location>
</feature>
<protein>
    <recommendedName>
        <fullName evidence="5">Transmembrane anchor protein</fullName>
    </recommendedName>
</protein>
<dbReference type="Proteomes" id="UP000238338">
    <property type="component" value="Unassembled WGS sequence"/>
</dbReference>
<keyword evidence="4" id="KW-1185">Reference proteome</keyword>
<comment type="caution">
    <text evidence="3">The sequence shown here is derived from an EMBL/GenBank/DDBJ whole genome shotgun (WGS) entry which is preliminary data.</text>
</comment>
<dbReference type="RefSeq" id="WP_211301747.1">
    <property type="nucleotide sequence ID" value="NZ_PVEP01000009.1"/>
</dbReference>
<keyword evidence="2" id="KW-0472">Membrane</keyword>
<proteinExistence type="predicted"/>
<feature type="transmembrane region" description="Helical" evidence="2">
    <location>
        <begin position="35"/>
        <end position="55"/>
    </location>
</feature>
<evidence type="ECO:0000256" key="1">
    <source>
        <dbReference type="SAM" id="MobiDB-lite"/>
    </source>
</evidence>
<organism evidence="3 4">
    <name type="scientific">Albidovulum denitrificans</name>
    <dbReference type="NCBI Taxonomy" id="404881"/>
    <lineage>
        <taxon>Bacteria</taxon>
        <taxon>Pseudomonadati</taxon>
        <taxon>Pseudomonadota</taxon>
        <taxon>Alphaproteobacteria</taxon>
        <taxon>Rhodobacterales</taxon>
        <taxon>Paracoccaceae</taxon>
        <taxon>Albidovulum</taxon>
    </lineage>
</organism>
<name>A0A2S8S3P6_9RHOB</name>
<evidence type="ECO:0000313" key="3">
    <source>
        <dbReference type="EMBL" id="PQV55422.1"/>
    </source>
</evidence>
<dbReference type="AlphaFoldDB" id="A0A2S8S3P6"/>
<sequence length="284" mass="28982">MTNRFDTPNAPLRAEPRPYAGTQNVQSVSATPGGLIRSTLLAAGAAGAILVLFWLPAEYGIDPTGVGALTGLTEMGEIKQQLAAEAEADAKAAAAPIAASAAGDAVPALAAPAPEILARLDRIDAQLAAISAVIGAPPGLTSPEVVAAAAAEPAPDAAAAPASDPVEAAVAETAVPEPAAPEWRDEVSYTLNPGEGIEVKLAMEEGQTARFFWTANGNVVNFDLHGDGSGQNISYEQGRAVPEATGTLTAAFTGNHGWFWRNRTDVPVTVTLRTGGQYAEIKAP</sequence>
<evidence type="ECO:0008006" key="5">
    <source>
        <dbReference type="Google" id="ProtNLM"/>
    </source>
</evidence>
<accession>A0A2S8S3P6</accession>
<dbReference type="EMBL" id="PVEP01000009">
    <property type="protein sequence ID" value="PQV55422.1"/>
    <property type="molecule type" value="Genomic_DNA"/>
</dbReference>
<reference evidence="3 4" key="1">
    <citation type="submission" date="2018-02" db="EMBL/GenBank/DDBJ databases">
        <title>Genomic Encyclopedia of Archaeal and Bacterial Type Strains, Phase II (KMG-II): from individual species to whole genera.</title>
        <authorList>
            <person name="Goeker M."/>
        </authorList>
    </citation>
    <scope>NUCLEOTIDE SEQUENCE [LARGE SCALE GENOMIC DNA]</scope>
    <source>
        <strain evidence="3 4">DSM 18921</strain>
    </source>
</reference>
<keyword evidence="2" id="KW-0812">Transmembrane</keyword>
<gene>
    <name evidence="3" type="ORF">LX70_03383</name>
</gene>
<evidence type="ECO:0000313" key="4">
    <source>
        <dbReference type="Proteomes" id="UP000238338"/>
    </source>
</evidence>